<dbReference type="AlphaFoldDB" id="A0A915N6Q8"/>
<reference evidence="2" key="1">
    <citation type="submission" date="2022-11" db="UniProtKB">
        <authorList>
            <consortium name="WormBaseParasite"/>
        </authorList>
    </citation>
    <scope>IDENTIFICATION</scope>
</reference>
<keyword evidence="1" id="KW-1185">Reference proteome</keyword>
<organism evidence="1 2">
    <name type="scientific">Meloidogyne javanica</name>
    <name type="common">Root-knot nematode worm</name>
    <dbReference type="NCBI Taxonomy" id="6303"/>
    <lineage>
        <taxon>Eukaryota</taxon>
        <taxon>Metazoa</taxon>
        <taxon>Ecdysozoa</taxon>
        <taxon>Nematoda</taxon>
        <taxon>Chromadorea</taxon>
        <taxon>Rhabditida</taxon>
        <taxon>Tylenchina</taxon>
        <taxon>Tylenchomorpha</taxon>
        <taxon>Tylenchoidea</taxon>
        <taxon>Meloidogynidae</taxon>
        <taxon>Meloidogyninae</taxon>
        <taxon>Meloidogyne</taxon>
        <taxon>Meloidogyne incognita group</taxon>
    </lineage>
</organism>
<name>A0A915N6Q8_MELJA</name>
<proteinExistence type="predicted"/>
<evidence type="ECO:0000313" key="1">
    <source>
        <dbReference type="Proteomes" id="UP000887561"/>
    </source>
</evidence>
<protein>
    <submittedName>
        <fullName evidence="2">Uncharacterized protein</fullName>
    </submittedName>
</protein>
<dbReference type="WBParaSite" id="scaffold7362_cov245.g11944">
    <property type="protein sequence ID" value="scaffold7362_cov245.g11944"/>
    <property type="gene ID" value="scaffold7362_cov245.g11944"/>
</dbReference>
<accession>A0A915N6Q8</accession>
<sequence length="146" mass="17247">MDLSFNNNNYNSNSLNNSIISDLPPTRLLKYRWPEKIDDGDCIIELDGQRKLGIQRLHELLIRMKTLKGHPLVTFPDSRCCLSFENYQLLLDYLFQINREESDPSTEDNNLIKPEWIVIVDRRQDRWSSVKTILSFLVIIKSKPYF</sequence>
<dbReference type="Proteomes" id="UP000887561">
    <property type="component" value="Unplaced"/>
</dbReference>
<evidence type="ECO:0000313" key="2">
    <source>
        <dbReference type="WBParaSite" id="scaffold7362_cov245.g11944"/>
    </source>
</evidence>